<reference evidence="1" key="1">
    <citation type="journal article" date="2023" name="Mol. Phylogenet. Evol.">
        <title>Genome-scale phylogeny and comparative genomics of the fungal order Sordariales.</title>
        <authorList>
            <person name="Hensen N."/>
            <person name="Bonometti L."/>
            <person name="Westerberg I."/>
            <person name="Brannstrom I.O."/>
            <person name="Guillou S."/>
            <person name="Cros-Aarteil S."/>
            <person name="Calhoun S."/>
            <person name="Haridas S."/>
            <person name="Kuo A."/>
            <person name="Mondo S."/>
            <person name="Pangilinan J."/>
            <person name="Riley R."/>
            <person name="LaButti K."/>
            <person name="Andreopoulos B."/>
            <person name="Lipzen A."/>
            <person name="Chen C."/>
            <person name="Yan M."/>
            <person name="Daum C."/>
            <person name="Ng V."/>
            <person name="Clum A."/>
            <person name="Steindorff A."/>
            <person name="Ohm R.A."/>
            <person name="Martin F."/>
            <person name="Silar P."/>
            <person name="Natvig D.O."/>
            <person name="Lalanne C."/>
            <person name="Gautier V."/>
            <person name="Ament-Velasquez S.L."/>
            <person name="Kruys A."/>
            <person name="Hutchinson M.I."/>
            <person name="Powell A.J."/>
            <person name="Barry K."/>
            <person name="Miller A.N."/>
            <person name="Grigoriev I.V."/>
            <person name="Debuchy R."/>
            <person name="Gladieux P."/>
            <person name="Hiltunen Thoren M."/>
            <person name="Johannesson H."/>
        </authorList>
    </citation>
    <scope>NUCLEOTIDE SEQUENCE</scope>
    <source>
        <strain evidence="1">FGSC 1904</strain>
    </source>
</reference>
<name>A0AAE0NVU1_SORBR</name>
<reference evidence="1" key="2">
    <citation type="submission" date="2023-07" db="EMBL/GenBank/DDBJ databases">
        <authorList>
            <consortium name="Lawrence Berkeley National Laboratory"/>
            <person name="Haridas S."/>
            <person name="Hensen N."/>
            <person name="Bonometti L."/>
            <person name="Westerberg I."/>
            <person name="Brannstrom I.O."/>
            <person name="Guillou S."/>
            <person name="Cros-Aarteil S."/>
            <person name="Calhoun S."/>
            <person name="Kuo A."/>
            <person name="Mondo S."/>
            <person name="Pangilinan J."/>
            <person name="Riley R."/>
            <person name="LaButti K."/>
            <person name="Andreopoulos B."/>
            <person name="Lipzen A."/>
            <person name="Chen C."/>
            <person name="Yanf M."/>
            <person name="Daum C."/>
            <person name="Ng V."/>
            <person name="Clum A."/>
            <person name="Steindorff A."/>
            <person name="Ohm R."/>
            <person name="Martin F."/>
            <person name="Silar P."/>
            <person name="Natvig D."/>
            <person name="Lalanne C."/>
            <person name="Gautier V."/>
            <person name="Ament-velasquez S.L."/>
            <person name="Kruys A."/>
            <person name="Hutchinson M.I."/>
            <person name="Powell A.J."/>
            <person name="Barry K."/>
            <person name="Miller A.N."/>
            <person name="Grigoriev I.V."/>
            <person name="Debuchy R."/>
            <person name="Gladieux P."/>
            <person name="Thoren M.H."/>
            <person name="Johannesson H."/>
        </authorList>
    </citation>
    <scope>NUCLEOTIDE SEQUENCE</scope>
    <source>
        <strain evidence="1">FGSC 1904</strain>
    </source>
</reference>
<dbReference type="AlphaFoldDB" id="A0AAE0NVU1"/>
<sequence length="54" mass="6726">IYKFKINPNNEVFRYKIRWVVQRINYNKIFALIIKPINYKFIFVLTVTFDLELK</sequence>
<organism evidence="1 2">
    <name type="scientific">Sordaria brevicollis</name>
    <dbReference type="NCBI Taxonomy" id="83679"/>
    <lineage>
        <taxon>Eukaryota</taxon>
        <taxon>Fungi</taxon>
        <taxon>Dikarya</taxon>
        <taxon>Ascomycota</taxon>
        <taxon>Pezizomycotina</taxon>
        <taxon>Sordariomycetes</taxon>
        <taxon>Sordariomycetidae</taxon>
        <taxon>Sordariales</taxon>
        <taxon>Sordariaceae</taxon>
        <taxon>Sordaria</taxon>
    </lineage>
</organism>
<dbReference type="EMBL" id="JAUTDP010000015">
    <property type="protein sequence ID" value="KAK3388586.1"/>
    <property type="molecule type" value="Genomic_DNA"/>
</dbReference>
<evidence type="ECO:0000313" key="1">
    <source>
        <dbReference type="EMBL" id="KAK3388586.1"/>
    </source>
</evidence>
<gene>
    <name evidence="1" type="ORF">B0T20DRAFT_364553</name>
</gene>
<protein>
    <submittedName>
        <fullName evidence="1">Uncharacterized protein</fullName>
    </submittedName>
</protein>
<accession>A0AAE0NVU1</accession>
<evidence type="ECO:0000313" key="2">
    <source>
        <dbReference type="Proteomes" id="UP001281003"/>
    </source>
</evidence>
<feature type="non-terminal residue" evidence="1">
    <location>
        <position position="1"/>
    </location>
</feature>
<dbReference type="Proteomes" id="UP001281003">
    <property type="component" value="Unassembled WGS sequence"/>
</dbReference>
<comment type="caution">
    <text evidence="1">The sequence shown here is derived from an EMBL/GenBank/DDBJ whole genome shotgun (WGS) entry which is preliminary data.</text>
</comment>
<keyword evidence="2" id="KW-1185">Reference proteome</keyword>
<proteinExistence type="predicted"/>